<dbReference type="Gramene" id="OE9A021781T1">
    <property type="protein sequence ID" value="OE9A021781C1"/>
    <property type="gene ID" value="OE9A021781"/>
</dbReference>
<comment type="caution">
    <text evidence="1">The sequence shown here is derived from an EMBL/GenBank/DDBJ whole genome shotgun (WGS) entry which is preliminary data.</text>
</comment>
<dbReference type="Proteomes" id="UP000594638">
    <property type="component" value="Unassembled WGS sequence"/>
</dbReference>
<evidence type="ECO:0000313" key="1">
    <source>
        <dbReference type="EMBL" id="CAA3016045.1"/>
    </source>
</evidence>
<accession>A0A8S0U9U1</accession>
<organism evidence="1 2">
    <name type="scientific">Olea europaea subsp. europaea</name>
    <dbReference type="NCBI Taxonomy" id="158383"/>
    <lineage>
        <taxon>Eukaryota</taxon>
        <taxon>Viridiplantae</taxon>
        <taxon>Streptophyta</taxon>
        <taxon>Embryophyta</taxon>
        <taxon>Tracheophyta</taxon>
        <taxon>Spermatophyta</taxon>
        <taxon>Magnoliopsida</taxon>
        <taxon>eudicotyledons</taxon>
        <taxon>Gunneridae</taxon>
        <taxon>Pentapetalae</taxon>
        <taxon>asterids</taxon>
        <taxon>lamiids</taxon>
        <taxon>Lamiales</taxon>
        <taxon>Oleaceae</taxon>
        <taxon>Oleeae</taxon>
        <taxon>Olea</taxon>
    </lineage>
</organism>
<evidence type="ECO:0000313" key="2">
    <source>
        <dbReference type="Proteomes" id="UP000594638"/>
    </source>
</evidence>
<gene>
    <name evidence="1" type="ORF">OLEA9_A021781</name>
</gene>
<dbReference type="InterPro" id="IPR045700">
    <property type="entry name" value="Rab3GAP1"/>
</dbReference>
<dbReference type="OrthoDB" id="1675607at2759"/>
<dbReference type="AlphaFoldDB" id="A0A8S0U9U1"/>
<dbReference type="PANTHER" id="PTHR21422:SF9">
    <property type="entry name" value="RAB3 GTPASE-ACTIVATING PROTEIN CATALYTIC SUBUNIT"/>
    <property type="match status" value="1"/>
</dbReference>
<dbReference type="PANTHER" id="PTHR21422">
    <property type="entry name" value="RAB3 GTPASE-ACTIVATING PROTEIN CATALYTIC SUBUNIT"/>
    <property type="match status" value="1"/>
</dbReference>
<protein>
    <submittedName>
        <fullName evidence="1">Rab3 GTPase-activating catalytic subunit isoform X1</fullName>
    </submittedName>
</protein>
<dbReference type="GO" id="GO:0005096">
    <property type="term" value="F:GTPase activator activity"/>
    <property type="evidence" value="ECO:0007669"/>
    <property type="project" value="InterPro"/>
</dbReference>
<sequence length="108" mass="12393">MIEDARRLCVTFGHVEKLVTLAASIQRKFLQKQFSGITMTTTNEIWEVALCKELRKKQEIRAGERDVVAGMFTLPTANQSWRKVLSMGNLLYGHEPILREITFPNVIE</sequence>
<reference evidence="1 2" key="1">
    <citation type="submission" date="2019-12" db="EMBL/GenBank/DDBJ databases">
        <authorList>
            <person name="Alioto T."/>
            <person name="Alioto T."/>
            <person name="Gomez Garrido J."/>
        </authorList>
    </citation>
    <scope>NUCLEOTIDE SEQUENCE [LARGE SCALE GENOMIC DNA]</scope>
</reference>
<proteinExistence type="predicted"/>
<keyword evidence="2" id="KW-1185">Reference proteome</keyword>
<name>A0A8S0U9U1_OLEEU</name>
<dbReference type="EMBL" id="CACTIH010007589">
    <property type="protein sequence ID" value="CAA3016045.1"/>
    <property type="molecule type" value="Genomic_DNA"/>
</dbReference>